<protein>
    <submittedName>
        <fullName evidence="2">Uncharacterized protein</fullName>
    </submittedName>
</protein>
<dbReference type="AlphaFoldDB" id="A0A5C6B9F8"/>
<dbReference type="OrthoDB" id="240021at2"/>
<comment type="caution">
    <text evidence="2">The sequence shown here is derived from an EMBL/GenBank/DDBJ whole genome shotgun (WGS) entry which is preliminary data.</text>
</comment>
<feature type="region of interest" description="Disordered" evidence="1">
    <location>
        <begin position="100"/>
        <end position="119"/>
    </location>
</feature>
<evidence type="ECO:0000313" key="2">
    <source>
        <dbReference type="EMBL" id="TWU08071.1"/>
    </source>
</evidence>
<keyword evidence="3" id="KW-1185">Reference proteome</keyword>
<evidence type="ECO:0000256" key="1">
    <source>
        <dbReference type="SAM" id="MobiDB-lite"/>
    </source>
</evidence>
<gene>
    <name evidence="2" type="ORF">Pla52n_06520</name>
</gene>
<name>A0A5C6B9F8_9BACT</name>
<feature type="compositionally biased region" description="Acidic residues" evidence="1">
    <location>
        <begin position="104"/>
        <end position="118"/>
    </location>
</feature>
<organism evidence="2 3">
    <name type="scientific">Stieleria varia</name>
    <dbReference type="NCBI Taxonomy" id="2528005"/>
    <lineage>
        <taxon>Bacteria</taxon>
        <taxon>Pseudomonadati</taxon>
        <taxon>Planctomycetota</taxon>
        <taxon>Planctomycetia</taxon>
        <taxon>Pirellulales</taxon>
        <taxon>Pirellulaceae</taxon>
        <taxon>Stieleria</taxon>
    </lineage>
</organism>
<proteinExistence type="predicted"/>
<dbReference type="Proteomes" id="UP000320176">
    <property type="component" value="Unassembled WGS sequence"/>
</dbReference>
<sequence length="338" mass="37457">MTSTDLPLEKLVDRIIAAADAQTSAELNDDLRDALNEIAGHPDRGEARAPIACRLGDVRSCAGAGYLAVWLGAGAEHGEEPEEAGQQILETMLKWSRAVHTSDDEVDSDESGDDEINPDTDFGLERLGQGLVAHVARSMSLHQHMMNRPDVIAEFQRTEHLSSGPMWVMELLRKQSGHLVVIHVESKRVVRVAYQNLSNCFHLFTLLQSALADIRMPGSKRVSAHLKSVALGQRHDEASDKAWWHYGVGTCAKADFAGSIWGEATPDSIPEIDAEQVVLLWPMLLASRQWGAGFFGPFLQALPPSVTVQGELSEEEATVWFERLKLPEIKTKPWWKLW</sequence>
<dbReference type="RefSeq" id="WP_146518179.1">
    <property type="nucleotide sequence ID" value="NZ_CP151726.1"/>
</dbReference>
<evidence type="ECO:0000313" key="3">
    <source>
        <dbReference type="Proteomes" id="UP000320176"/>
    </source>
</evidence>
<reference evidence="2 3" key="1">
    <citation type="submission" date="2019-02" db="EMBL/GenBank/DDBJ databases">
        <title>Deep-cultivation of Planctomycetes and their phenomic and genomic characterization uncovers novel biology.</title>
        <authorList>
            <person name="Wiegand S."/>
            <person name="Jogler M."/>
            <person name="Boedeker C."/>
            <person name="Pinto D."/>
            <person name="Vollmers J."/>
            <person name="Rivas-Marin E."/>
            <person name="Kohn T."/>
            <person name="Peeters S.H."/>
            <person name="Heuer A."/>
            <person name="Rast P."/>
            <person name="Oberbeckmann S."/>
            <person name="Bunk B."/>
            <person name="Jeske O."/>
            <person name="Meyerdierks A."/>
            <person name="Storesund J.E."/>
            <person name="Kallscheuer N."/>
            <person name="Luecker S."/>
            <person name="Lage O.M."/>
            <person name="Pohl T."/>
            <person name="Merkel B.J."/>
            <person name="Hornburger P."/>
            <person name="Mueller R.-W."/>
            <person name="Bruemmer F."/>
            <person name="Labrenz M."/>
            <person name="Spormann A.M."/>
            <person name="Op Den Camp H."/>
            <person name="Overmann J."/>
            <person name="Amann R."/>
            <person name="Jetten M.S.M."/>
            <person name="Mascher T."/>
            <person name="Medema M.H."/>
            <person name="Devos D.P."/>
            <person name="Kaster A.-K."/>
            <person name="Ovreas L."/>
            <person name="Rohde M."/>
            <person name="Galperin M.Y."/>
            <person name="Jogler C."/>
        </authorList>
    </citation>
    <scope>NUCLEOTIDE SEQUENCE [LARGE SCALE GENOMIC DNA]</scope>
    <source>
        <strain evidence="2 3">Pla52n</strain>
    </source>
</reference>
<dbReference type="EMBL" id="SJPN01000001">
    <property type="protein sequence ID" value="TWU08071.1"/>
    <property type="molecule type" value="Genomic_DNA"/>
</dbReference>
<accession>A0A5C6B9F8</accession>